<dbReference type="GO" id="GO:0016020">
    <property type="term" value="C:membrane"/>
    <property type="evidence" value="ECO:0007669"/>
    <property type="project" value="UniProtKB-SubCell"/>
</dbReference>
<dbReference type="PANTHER" id="PTHR20855:SF3">
    <property type="entry name" value="LD03007P"/>
    <property type="match status" value="1"/>
</dbReference>
<keyword evidence="5" id="KW-0479">Metal-binding</keyword>
<comment type="caution">
    <text evidence="7">The sequence shown here is derived from an EMBL/GenBank/DDBJ whole genome shotgun (WGS) entry which is preliminary data.</text>
</comment>
<accession>A0A9X3N0I1</accession>
<feature type="transmembrane region" description="Helical" evidence="6">
    <location>
        <begin position="128"/>
        <end position="147"/>
    </location>
</feature>
<dbReference type="GO" id="GO:0046872">
    <property type="term" value="F:metal ion binding"/>
    <property type="evidence" value="ECO:0007669"/>
    <property type="project" value="UniProtKB-KW"/>
</dbReference>
<dbReference type="PANTHER" id="PTHR20855">
    <property type="entry name" value="ADIPOR/PROGESTIN RECEPTOR-RELATED"/>
    <property type="match status" value="1"/>
</dbReference>
<keyword evidence="8" id="KW-1185">Reference proteome</keyword>
<evidence type="ECO:0000313" key="8">
    <source>
        <dbReference type="Proteomes" id="UP001149140"/>
    </source>
</evidence>
<dbReference type="Proteomes" id="UP001149140">
    <property type="component" value="Unassembled WGS sequence"/>
</dbReference>
<feature type="transmembrane region" description="Helical" evidence="6">
    <location>
        <begin position="153"/>
        <end position="175"/>
    </location>
</feature>
<evidence type="ECO:0000256" key="2">
    <source>
        <dbReference type="ARBA" id="ARBA00022692"/>
    </source>
</evidence>
<feature type="transmembrane region" description="Helical" evidence="6">
    <location>
        <begin position="39"/>
        <end position="58"/>
    </location>
</feature>
<dbReference type="Pfam" id="PF03006">
    <property type="entry name" value="HlyIII"/>
    <property type="match status" value="1"/>
</dbReference>
<dbReference type="EMBL" id="JAPDOD010000041">
    <property type="protein sequence ID" value="MDA0165071.1"/>
    <property type="molecule type" value="Genomic_DNA"/>
</dbReference>
<feature type="transmembrane region" description="Helical" evidence="6">
    <location>
        <begin position="79"/>
        <end position="95"/>
    </location>
</feature>
<feature type="transmembrane region" description="Helical" evidence="6">
    <location>
        <begin position="12"/>
        <end position="33"/>
    </location>
</feature>
<dbReference type="InterPro" id="IPR004254">
    <property type="entry name" value="AdipoR/HlyIII-related"/>
</dbReference>
<evidence type="ECO:0000313" key="7">
    <source>
        <dbReference type="EMBL" id="MDA0165071.1"/>
    </source>
</evidence>
<feature type="binding site" evidence="5">
    <location>
        <position position="59"/>
    </location>
    <ligand>
        <name>Zn(2+)</name>
        <dbReference type="ChEBI" id="CHEBI:29105"/>
    </ligand>
</feature>
<organism evidence="7 8">
    <name type="scientific">Solirubrobacter ginsenosidimutans</name>
    <dbReference type="NCBI Taxonomy" id="490573"/>
    <lineage>
        <taxon>Bacteria</taxon>
        <taxon>Bacillati</taxon>
        <taxon>Actinomycetota</taxon>
        <taxon>Thermoleophilia</taxon>
        <taxon>Solirubrobacterales</taxon>
        <taxon>Solirubrobacteraceae</taxon>
        <taxon>Solirubrobacter</taxon>
    </lineage>
</organism>
<keyword evidence="3 6" id="KW-1133">Transmembrane helix</keyword>
<protein>
    <submittedName>
        <fullName evidence="7">Hemolysin III family protein</fullName>
    </submittedName>
</protein>
<keyword evidence="4 6" id="KW-0472">Membrane</keyword>
<evidence type="ECO:0000256" key="3">
    <source>
        <dbReference type="ARBA" id="ARBA00022989"/>
    </source>
</evidence>
<proteinExistence type="predicted"/>
<name>A0A9X3N0I1_9ACTN</name>
<comment type="subcellular location">
    <subcellularLocation>
        <location evidence="1">Membrane</location>
        <topology evidence="1">Multi-pass membrane protein</topology>
    </subcellularLocation>
</comment>
<feature type="transmembrane region" description="Helical" evidence="6">
    <location>
        <begin position="101"/>
        <end position="121"/>
    </location>
</feature>
<feature type="binding site" evidence="5">
    <location>
        <position position="188"/>
    </location>
    <ligand>
        <name>Zn(2+)</name>
        <dbReference type="ChEBI" id="CHEBI:29105"/>
    </ligand>
</feature>
<sequence length="215" mass="23090">MDAFEIPRLRGVTHAYAFWGALVAAAVLIVLTPGGMPRASAAIYGAGLCALFGGSALYHRWRWNPRWRPILRRIDHSTIFVFIAASYTPVGLLILSGTTKWVVMITVWAGALCGVALSVAWITAPRALCAACYVALGWVAVVAFPQMAASLPVAPLVLIIVGGVLYTAGAVIFALGRPNPWPRVFGFHEIFHVFVILAAVVHFVAISGWVVMHNA</sequence>
<keyword evidence="2 6" id="KW-0812">Transmembrane</keyword>
<evidence type="ECO:0000256" key="6">
    <source>
        <dbReference type="SAM" id="Phobius"/>
    </source>
</evidence>
<feature type="transmembrane region" description="Helical" evidence="6">
    <location>
        <begin position="187"/>
        <end position="212"/>
    </location>
</feature>
<dbReference type="AlphaFoldDB" id="A0A9X3N0I1"/>
<feature type="binding site" evidence="5">
    <location>
        <position position="192"/>
    </location>
    <ligand>
        <name>Zn(2+)</name>
        <dbReference type="ChEBI" id="CHEBI:29105"/>
    </ligand>
</feature>
<keyword evidence="5" id="KW-0862">Zinc</keyword>
<evidence type="ECO:0000256" key="1">
    <source>
        <dbReference type="ARBA" id="ARBA00004141"/>
    </source>
</evidence>
<evidence type="ECO:0000256" key="5">
    <source>
        <dbReference type="PIRSR" id="PIRSR604254-1"/>
    </source>
</evidence>
<dbReference type="RefSeq" id="WP_270044327.1">
    <property type="nucleotide sequence ID" value="NZ_JAPDOD010000041.1"/>
</dbReference>
<reference evidence="7" key="1">
    <citation type="submission" date="2022-10" db="EMBL/GenBank/DDBJ databases">
        <title>The WGS of Solirubrobacter ginsenosidimutans DSM 21036.</title>
        <authorList>
            <person name="Jiang Z."/>
        </authorList>
    </citation>
    <scope>NUCLEOTIDE SEQUENCE</scope>
    <source>
        <strain evidence="7">DSM 21036</strain>
    </source>
</reference>
<evidence type="ECO:0000256" key="4">
    <source>
        <dbReference type="ARBA" id="ARBA00023136"/>
    </source>
</evidence>
<gene>
    <name evidence="7" type="ORF">OM076_32680</name>
</gene>